<accession>A0A0A9BTH5</accession>
<dbReference type="AlphaFoldDB" id="A0A0A9BTH5"/>
<evidence type="ECO:0000313" key="1">
    <source>
        <dbReference type="EMBL" id="JAD67359.1"/>
    </source>
</evidence>
<sequence length="40" mass="4693">MPLQTTLQSNRMVIIQLRLLHPQWASSLQDTCIKSMFKSF</sequence>
<proteinExistence type="predicted"/>
<dbReference type="EMBL" id="GBRH01230536">
    <property type="protein sequence ID" value="JAD67359.1"/>
    <property type="molecule type" value="Transcribed_RNA"/>
</dbReference>
<protein>
    <submittedName>
        <fullName evidence="1">Uncharacterized protein</fullName>
    </submittedName>
</protein>
<name>A0A0A9BTH5_ARUDO</name>
<reference evidence="1" key="1">
    <citation type="submission" date="2014-09" db="EMBL/GenBank/DDBJ databases">
        <authorList>
            <person name="Magalhaes I.L.F."/>
            <person name="Oliveira U."/>
            <person name="Santos F.R."/>
            <person name="Vidigal T.H.D.A."/>
            <person name="Brescovit A.D."/>
            <person name="Santos A.J."/>
        </authorList>
    </citation>
    <scope>NUCLEOTIDE SEQUENCE</scope>
    <source>
        <tissue evidence="1">Shoot tissue taken approximately 20 cm above the soil surface</tissue>
    </source>
</reference>
<organism evidence="1">
    <name type="scientific">Arundo donax</name>
    <name type="common">Giant reed</name>
    <name type="synonym">Donax arundinaceus</name>
    <dbReference type="NCBI Taxonomy" id="35708"/>
    <lineage>
        <taxon>Eukaryota</taxon>
        <taxon>Viridiplantae</taxon>
        <taxon>Streptophyta</taxon>
        <taxon>Embryophyta</taxon>
        <taxon>Tracheophyta</taxon>
        <taxon>Spermatophyta</taxon>
        <taxon>Magnoliopsida</taxon>
        <taxon>Liliopsida</taxon>
        <taxon>Poales</taxon>
        <taxon>Poaceae</taxon>
        <taxon>PACMAD clade</taxon>
        <taxon>Arundinoideae</taxon>
        <taxon>Arundineae</taxon>
        <taxon>Arundo</taxon>
    </lineage>
</organism>
<reference evidence="1" key="2">
    <citation type="journal article" date="2015" name="Data Brief">
        <title>Shoot transcriptome of the giant reed, Arundo donax.</title>
        <authorList>
            <person name="Barrero R.A."/>
            <person name="Guerrero F.D."/>
            <person name="Moolhuijzen P."/>
            <person name="Goolsby J.A."/>
            <person name="Tidwell J."/>
            <person name="Bellgard S.E."/>
            <person name="Bellgard M.I."/>
        </authorList>
    </citation>
    <scope>NUCLEOTIDE SEQUENCE</scope>
    <source>
        <tissue evidence="1">Shoot tissue taken approximately 20 cm above the soil surface</tissue>
    </source>
</reference>